<evidence type="ECO:0000259" key="10">
    <source>
        <dbReference type="Pfam" id="PF00696"/>
    </source>
</evidence>
<dbReference type="PANTHER" id="PTHR23342:SF0">
    <property type="entry name" value="N-ACETYLGLUTAMATE SYNTHASE, MITOCHONDRIAL"/>
    <property type="match status" value="1"/>
</dbReference>
<keyword evidence="9" id="KW-0963">Cytoplasm</keyword>
<comment type="pathway">
    <text evidence="1 9">Amino-acid biosynthesis; L-arginine biosynthesis; N(2)-acetyl-L-ornithine from L-glutamate: step 2/4.</text>
</comment>
<evidence type="ECO:0000256" key="9">
    <source>
        <dbReference type="HAMAP-Rule" id="MF_00082"/>
    </source>
</evidence>
<feature type="domain" description="Aspartate/glutamate/uridylate kinase" evidence="10">
    <location>
        <begin position="29"/>
        <end position="262"/>
    </location>
</feature>
<keyword evidence="7 9" id="KW-0067">ATP-binding</keyword>
<accession>A0A512M952</accession>
<dbReference type="HAMAP" id="MF_00082">
    <property type="entry name" value="ArgB"/>
    <property type="match status" value="1"/>
</dbReference>
<evidence type="ECO:0000256" key="8">
    <source>
        <dbReference type="ARBA" id="ARBA00048141"/>
    </source>
</evidence>
<dbReference type="PIRSF" id="PIRSF000728">
    <property type="entry name" value="NAGK"/>
    <property type="match status" value="1"/>
</dbReference>
<dbReference type="SUPFAM" id="SSF53633">
    <property type="entry name" value="Carbamate kinase-like"/>
    <property type="match status" value="1"/>
</dbReference>
<organism evidence="11 12">
    <name type="scientific">Brevifollis gellanilyticus</name>
    <dbReference type="NCBI Taxonomy" id="748831"/>
    <lineage>
        <taxon>Bacteria</taxon>
        <taxon>Pseudomonadati</taxon>
        <taxon>Verrucomicrobiota</taxon>
        <taxon>Verrucomicrobiia</taxon>
        <taxon>Verrucomicrobiales</taxon>
        <taxon>Verrucomicrobiaceae</taxon>
    </lineage>
</organism>
<keyword evidence="6 9" id="KW-0418">Kinase</keyword>
<dbReference type="NCBIfam" id="TIGR00761">
    <property type="entry name" value="argB"/>
    <property type="match status" value="1"/>
</dbReference>
<sequence length="285" mass="30239">MSDLSAQTQKADVLLEALPYMQGFRGCTFLIKVGGSAMEDPVVVDQFLRDVVFLEAVGINPVIVHGGGKAISKAMQESGLEARFINGMRVTDEETIKIVEQTLARVINPEIVTKINAFGGKAVGIPGTEVFQGQRMKAELGWVGEVTDCKLGLIQAAVAGEFVPVVSPVARDLESGKTLNVNADLAACALATGLKATKLIFLSDVRGVMRDHKDESTLIPSLDEASINALKADGIISGGMIPKVDSSLESLRGGVGKVHLIDGRIPHALILEIFTDRGIGTEIHL</sequence>
<protein>
    <recommendedName>
        <fullName evidence="9">Acetylglutamate kinase</fullName>
        <ecNumber evidence="9">2.7.2.8</ecNumber>
    </recommendedName>
    <alternativeName>
        <fullName evidence="9">N-acetyl-L-glutamate 5-phosphotransferase</fullName>
    </alternativeName>
    <alternativeName>
        <fullName evidence="9">NAG kinase</fullName>
        <shortName evidence="9">NAGK</shortName>
    </alternativeName>
</protein>
<comment type="caution">
    <text evidence="11">The sequence shown here is derived from an EMBL/GenBank/DDBJ whole genome shotgun (WGS) entry which is preliminary data.</text>
</comment>
<dbReference type="InterPro" id="IPR041727">
    <property type="entry name" value="NAGK-C"/>
</dbReference>
<dbReference type="Gene3D" id="3.40.1160.10">
    <property type="entry name" value="Acetylglutamate kinase-like"/>
    <property type="match status" value="1"/>
</dbReference>
<dbReference type="InterPro" id="IPR004662">
    <property type="entry name" value="AcgluKinase_fam"/>
</dbReference>
<comment type="similarity">
    <text evidence="9">Belongs to the acetylglutamate kinase family. ArgB subfamily.</text>
</comment>
<dbReference type="RefSeq" id="WP_146850840.1">
    <property type="nucleotide sequence ID" value="NZ_BKAG01000016.1"/>
</dbReference>
<evidence type="ECO:0000256" key="3">
    <source>
        <dbReference type="ARBA" id="ARBA00022605"/>
    </source>
</evidence>
<dbReference type="GO" id="GO:0005737">
    <property type="term" value="C:cytoplasm"/>
    <property type="evidence" value="ECO:0007669"/>
    <property type="project" value="UniProtKB-SubCell"/>
</dbReference>
<dbReference type="InterPro" id="IPR036393">
    <property type="entry name" value="AceGlu_kinase-like_sf"/>
</dbReference>
<feature type="binding site" evidence="9">
    <location>
        <position position="180"/>
    </location>
    <ligand>
        <name>substrate</name>
    </ligand>
</feature>
<comment type="subcellular location">
    <subcellularLocation>
        <location evidence="9">Cytoplasm</location>
    </subcellularLocation>
</comment>
<dbReference type="OrthoDB" id="9803155at2"/>
<feature type="site" description="Transition state stabilizer" evidence="9">
    <location>
        <position position="32"/>
    </location>
</feature>
<keyword evidence="2 9" id="KW-0055">Arginine biosynthesis</keyword>
<keyword evidence="12" id="KW-1185">Reference proteome</keyword>
<dbReference type="PANTHER" id="PTHR23342">
    <property type="entry name" value="N-ACETYLGLUTAMATE SYNTHASE"/>
    <property type="match status" value="1"/>
</dbReference>
<dbReference type="CDD" id="cd04250">
    <property type="entry name" value="AAK_NAGK-C"/>
    <property type="match status" value="1"/>
</dbReference>
<dbReference type="InterPro" id="IPR001048">
    <property type="entry name" value="Asp/Glu/Uridylate_kinase"/>
</dbReference>
<evidence type="ECO:0000256" key="1">
    <source>
        <dbReference type="ARBA" id="ARBA00004828"/>
    </source>
</evidence>
<dbReference type="EC" id="2.7.2.8" evidence="9"/>
<evidence type="ECO:0000256" key="4">
    <source>
        <dbReference type="ARBA" id="ARBA00022679"/>
    </source>
</evidence>
<feature type="binding site" evidence="9">
    <location>
        <begin position="67"/>
        <end position="68"/>
    </location>
    <ligand>
        <name>substrate</name>
    </ligand>
</feature>
<dbReference type="GO" id="GO:0003991">
    <property type="term" value="F:acetylglutamate kinase activity"/>
    <property type="evidence" value="ECO:0007669"/>
    <property type="project" value="UniProtKB-UniRule"/>
</dbReference>
<keyword evidence="5 9" id="KW-0547">Nucleotide-binding</keyword>
<evidence type="ECO:0000256" key="6">
    <source>
        <dbReference type="ARBA" id="ARBA00022777"/>
    </source>
</evidence>
<feature type="site" description="Transition state stabilizer" evidence="9">
    <location>
        <position position="243"/>
    </location>
</feature>
<gene>
    <name evidence="9 11" type="primary">argB</name>
    <name evidence="11" type="ORF">BGE01nite_25500</name>
</gene>
<dbReference type="PRINTS" id="PR00474">
    <property type="entry name" value="GLU5KINASE"/>
</dbReference>
<dbReference type="InterPro" id="IPR001057">
    <property type="entry name" value="Glu/AcGlu_kinase"/>
</dbReference>
<keyword evidence="3 9" id="KW-0028">Amino-acid biosynthesis</keyword>
<evidence type="ECO:0000256" key="2">
    <source>
        <dbReference type="ARBA" id="ARBA00022571"/>
    </source>
</evidence>
<evidence type="ECO:0000256" key="7">
    <source>
        <dbReference type="ARBA" id="ARBA00022840"/>
    </source>
</evidence>
<keyword evidence="4 9" id="KW-0808">Transferase</keyword>
<dbReference type="Proteomes" id="UP000321577">
    <property type="component" value="Unassembled WGS sequence"/>
</dbReference>
<evidence type="ECO:0000256" key="5">
    <source>
        <dbReference type="ARBA" id="ARBA00022741"/>
    </source>
</evidence>
<dbReference type="InterPro" id="IPR037528">
    <property type="entry name" value="ArgB"/>
</dbReference>
<dbReference type="Pfam" id="PF00696">
    <property type="entry name" value="AA_kinase"/>
    <property type="match status" value="1"/>
</dbReference>
<dbReference type="GO" id="GO:0005524">
    <property type="term" value="F:ATP binding"/>
    <property type="evidence" value="ECO:0007669"/>
    <property type="project" value="UniProtKB-UniRule"/>
</dbReference>
<reference evidence="11 12" key="1">
    <citation type="submission" date="2019-07" db="EMBL/GenBank/DDBJ databases">
        <title>Whole genome shotgun sequence of Brevifollis gellanilyticus NBRC 108608.</title>
        <authorList>
            <person name="Hosoyama A."/>
            <person name="Uohara A."/>
            <person name="Ohji S."/>
            <person name="Ichikawa N."/>
        </authorList>
    </citation>
    <scope>NUCLEOTIDE SEQUENCE [LARGE SCALE GENOMIC DNA]</scope>
    <source>
        <strain evidence="11 12">NBRC 108608</strain>
    </source>
</reference>
<dbReference type="GO" id="GO:0042450">
    <property type="term" value="P:L-arginine biosynthetic process via ornithine"/>
    <property type="evidence" value="ECO:0007669"/>
    <property type="project" value="UniProtKB-UniRule"/>
</dbReference>
<proteinExistence type="inferred from homology"/>
<evidence type="ECO:0000313" key="12">
    <source>
        <dbReference type="Proteomes" id="UP000321577"/>
    </source>
</evidence>
<dbReference type="EMBL" id="BKAG01000016">
    <property type="protein sequence ID" value="GEP43259.1"/>
    <property type="molecule type" value="Genomic_DNA"/>
</dbReference>
<comment type="catalytic activity">
    <reaction evidence="8 9">
        <text>N-acetyl-L-glutamate + ATP = N-acetyl-L-glutamyl 5-phosphate + ADP</text>
        <dbReference type="Rhea" id="RHEA:14629"/>
        <dbReference type="ChEBI" id="CHEBI:30616"/>
        <dbReference type="ChEBI" id="CHEBI:44337"/>
        <dbReference type="ChEBI" id="CHEBI:57936"/>
        <dbReference type="ChEBI" id="CHEBI:456216"/>
        <dbReference type="EC" id="2.7.2.8"/>
    </reaction>
</comment>
<dbReference type="UniPathway" id="UPA00068">
    <property type="reaction ID" value="UER00107"/>
</dbReference>
<comment type="function">
    <text evidence="9">Catalyzes the ATP-dependent phosphorylation of N-acetyl-L-glutamate.</text>
</comment>
<feature type="binding site" evidence="9">
    <location>
        <position position="89"/>
    </location>
    <ligand>
        <name>substrate</name>
    </ligand>
</feature>
<dbReference type="FunFam" id="3.40.1160.10:FF:000004">
    <property type="entry name" value="Acetylglutamate kinase"/>
    <property type="match status" value="1"/>
</dbReference>
<dbReference type="AlphaFoldDB" id="A0A512M952"/>
<evidence type="ECO:0000313" key="11">
    <source>
        <dbReference type="EMBL" id="GEP43259.1"/>
    </source>
</evidence>
<name>A0A512M952_9BACT</name>